<dbReference type="InterPro" id="IPR025345">
    <property type="entry name" value="DUF4249"/>
</dbReference>
<accession>A0ABX1RWM8</accession>
<gene>
    <name evidence="1" type="ORF">HHX25_06145</name>
</gene>
<evidence type="ECO:0000313" key="1">
    <source>
        <dbReference type="EMBL" id="NMH87078.1"/>
    </source>
</evidence>
<evidence type="ECO:0000313" key="2">
    <source>
        <dbReference type="Proteomes" id="UP000746690"/>
    </source>
</evidence>
<dbReference type="EMBL" id="JABBHF010000003">
    <property type="protein sequence ID" value="NMH87078.1"/>
    <property type="molecule type" value="Genomic_DNA"/>
</dbReference>
<protein>
    <submittedName>
        <fullName evidence="1">DUF4249 domain-containing protein</fullName>
    </submittedName>
</protein>
<sequence length="395" mass="45056">MRLNKNILLLVLVINFSCTEPFKLVTESFEDVLVVEATITDELKTQKIKVSRTYKLESDIPVIEETAEVKIVDSNNNEYDFKHEGDGVYNSVRKFQAVEGVSYKLFITTSDGKEYVSNEELLAPKAEMDLYAESFNLNGEIGAQVFVNSYDNLGKAKYFRYEYEETYKIVTPYTITQDALATNITGSGLSIRYDIEFVPRPLNRNVCYSSNYSNKILITNVNGLNEDKISRYPIRFLPSGSHLLRERYSILVKQYVQSANANNFYKILKELGSDESLLIDIQPGFIQGNIFPKQNPEEKVIGFFDVSSVTSKRIYFNYADFNFKYPGYFFSCDLTTLNYNAGGEKRLALYYLMVGIGHLYLTGGTPESPSLTFVSLRCGDCTTFSSNIKPEFWED</sequence>
<dbReference type="RefSeq" id="WP_169671277.1">
    <property type="nucleotide sequence ID" value="NZ_JABBHF010000003.1"/>
</dbReference>
<dbReference type="Proteomes" id="UP000746690">
    <property type="component" value="Unassembled WGS sequence"/>
</dbReference>
<name>A0ABX1RWM8_9FLAO</name>
<reference evidence="1 2" key="1">
    <citation type="submission" date="2020-04" db="EMBL/GenBank/DDBJ databases">
        <title>A Flavivirga sp. nov.</title>
        <authorList>
            <person name="Sun X."/>
        </authorList>
    </citation>
    <scope>NUCLEOTIDE SEQUENCE [LARGE SCALE GENOMIC DNA]</scope>
    <source>
        <strain evidence="1 2">Y03</strain>
    </source>
</reference>
<dbReference type="Pfam" id="PF14054">
    <property type="entry name" value="DUF4249"/>
    <property type="match status" value="1"/>
</dbReference>
<comment type="caution">
    <text evidence="1">The sequence shown here is derived from an EMBL/GenBank/DDBJ whole genome shotgun (WGS) entry which is preliminary data.</text>
</comment>
<organism evidence="1 2">
    <name type="scientific">Flavivirga algicola</name>
    <dbReference type="NCBI Taxonomy" id="2729136"/>
    <lineage>
        <taxon>Bacteria</taxon>
        <taxon>Pseudomonadati</taxon>
        <taxon>Bacteroidota</taxon>
        <taxon>Flavobacteriia</taxon>
        <taxon>Flavobacteriales</taxon>
        <taxon>Flavobacteriaceae</taxon>
        <taxon>Flavivirga</taxon>
    </lineage>
</organism>
<keyword evidence="2" id="KW-1185">Reference proteome</keyword>
<proteinExistence type="predicted"/>